<feature type="domain" description="F-box" evidence="1">
    <location>
        <begin position="6"/>
        <end position="51"/>
    </location>
</feature>
<name>A0AA38F8A6_TAXCH</name>
<dbReference type="PROSITE" id="PS50181">
    <property type="entry name" value="FBOX"/>
    <property type="match status" value="1"/>
</dbReference>
<evidence type="ECO:0000313" key="3">
    <source>
        <dbReference type="Proteomes" id="UP000824469"/>
    </source>
</evidence>
<gene>
    <name evidence="2" type="ORF">KI387_042721</name>
</gene>
<comment type="caution">
    <text evidence="2">The sequence shown here is derived from an EMBL/GenBank/DDBJ whole genome shotgun (WGS) entry which is preliminary data.</text>
</comment>
<dbReference type="EMBL" id="JAHRHJ020003262">
    <property type="protein sequence ID" value="KAH9292092.1"/>
    <property type="molecule type" value="Genomic_DNA"/>
</dbReference>
<reference evidence="2 3" key="1">
    <citation type="journal article" date="2021" name="Nat. Plants">
        <title>The Taxus genome provides insights into paclitaxel biosynthesis.</title>
        <authorList>
            <person name="Xiong X."/>
            <person name="Gou J."/>
            <person name="Liao Q."/>
            <person name="Li Y."/>
            <person name="Zhou Q."/>
            <person name="Bi G."/>
            <person name="Li C."/>
            <person name="Du R."/>
            <person name="Wang X."/>
            <person name="Sun T."/>
            <person name="Guo L."/>
            <person name="Liang H."/>
            <person name="Lu P."/>
            <person name="Wu Y."/>
            <person name="Zhang Z."/>
            <person name="Ro D.K."/>
            <person name="Shang Y."/>
            <person name="Huang S."/>
            <person name="Yan J."/>
        </authorList>
    </citation>
    <scope>NUCLEOTIDE SEQUENCE [LARGE SCALE GENOMIC DNA]</scope>
    <source>
        <strain evidence="2">Ta-2019</strain>
    </source>
</reference>
<sequence length="338" mass="38691">MEGGERAWQDNLPEDLMLIILTLLPIQSQVQMRSVCKRWKKLLCTREFQELHKTMPPSSTPAFCIQVGGGQLWVIMHELNSTDAVYKLPSMPMMMAETQQHNISSRRIMLAGSSICCSWSNKKMWKYTVFFLCNPATASWRILPCPSHKFDFHVDSLFCAIGFPASKCNTWGDPIHLSFDMEKDVWPVGRGVYSQGRFYWPNDGTGCGQVLELSVGESAHFTKLPFPIDNLREDDANRSFHNEFSHLDSIFPWKLTGTDGKVVLVNVLLHSMWMLTKETRGEDRIIINKWIQIPIDLPHPTYNVAVNRNGQILVVGKSIWIYNQEGVRVKTIEVSEIE</sequence>
<dbReference type="InterPro" id="IPR036047">
    <property type="entry name" value="F-box-like_dom_sf"/>
</dbReference>
<evidence type="ECO:0000259" key="1">
    <source>
        <dbReference type="PROSITE" id="PS50181"/>
    </source>
</evidence>
<organism evidence="2 3">
    <name type="scientific">Taxus chinensis</name>
    <name type="common">Chinese yew</name>
    <name type="synonym">Taxus wallichiana var. chinensis</name>
    <dbReference type="NCBI Taxonomy" id="29808"/>
    <lineage>
        <taxon>Eukaryota</taxon>
        <taxon>Viridiplantae</taxon>
        <taxon>Streptophyta</taxon>
        <taxon>Embryophyta</taxon>
        <taxon>Tracheophyta</taxon>
        <taxon>Spermatophyta</taxon>
        <taxon>Pinopsida</taxon>
        <taxon>Pinidae</taxon>
        <taxon>Conifers II</taxon>
        <taxon>Cupressales</taxon>
        <taxon>Taxaceae</taxon>
        <taxon>Taxus</taxon>
    </lineage>
</organism>
<dbReference type="Proteomes" id="UP000824469">
    <property type="component" value="Unassembled WGS sequence"/>
</dbReference>
<protein>
    <recommendedName>
        <fullName evidence="1">F-box domain-containing protein</fullName>
    </recommendedName>
</protein>
<dbReference type="PANTHER" id="PTHR31672">
    <property type="entry name" value="BNACNNG10540D PROTEIN"/>
    <property type="match status" value="1"/>
</dbReference>
<dbReference type="Pfam" id="PF00646">
    <property type="entry name" value="F-box"/>
    <property type="match status" value="1"/>
</dbReference>
<evidence type="ECO:0000313" key="2">
    <source>
        <dbReference type="EMBL" id="KAH9292092.1"/>
    </source>
</evidence>
<accession>A0AA38F8A6</accession>
<dbReference type="InterPro" id="IPR001810">
    <property type="entry name" value="F-box_dom"/>
</dbReference>
<dbReference type="AlphaFoldDB" id="A0AA38F8A6"/>
<dbReference type="SMART" id="SM00256">
    <property type="entry name" value="FBOX"/>
    <property type="match status" value="1"/>
</dbReference>
<proteinExistence type="predicted"/>
<dbReference type="PANTHER" id="PTHR31672:SF2">
    <property type="entry name" value="F-BOX DOMAIN-CONTAINING PROTEIN"/>
    <property type="match status" value="1"/>
</dbReference>
<dbReference type="SUPFAM" id="SSF81383">
    <property type="entry name" value="F-box domain"/>
    <property type="match status" value="1"/>
</dbReference>
<dbReference type="Gene3D" id="1.20.1280.50">
    <property type="match status" value="1"/>
</dbReference>
<dbReference type="InterPro" id="IPR050796">
    <property type="entry name" value="SCF_F-box_component"/>
</dbReference>
<keyword evidence="3" id="KW-1185">Reference proteome</keyword>
<feature type="non-terminal residue" evidence="2">
    <location>
        <position position="1"/>
    </location>
</feature>